<dbReference type="InterPro" id="IPR010296">
    <property type="entry name" value="DUF899_thioredox"/>
</dbReference>
<gene>
    <name evidence="1" type="ORF">JOF56_001117</name>
</gene>
<protein>
    <submittedName>
        <fullName evidence="1">Dithiol-disulfide oxidoreductase (DUF899 family)</fullName>
    </submittedName>
</protein>
<comment type="caution">
    <text evidence="1">The sequence shown here is derived from an EMBL/GenBank/DDBJ whole genome shotgun (WGS) entry which is preliminary data.</text>
</comment>
<reference evidence="1 2" key="1">
    <citation type="submission" date="2021-03" db="EMBL/GenBank/DDBJ databases">
        <title>Sequencing the genomes of 1000 actinobacteria strains.</title>
        <authorList>
            <person name="Klenk H.-P."/>
        </authorList>
    </citation>
    <scope>NUCLEOTIDE SEQUENCE [LARGE SCALE GENOMIC DNA]</scope>
    <source>
        <strain evidence="1 2">DSM 46670</strain>
    </source>
</reference>
<evidence type="ECO:0000313" key="1">
    <source>
        <dbReference type="EMBL" id="MBP2320732.1"/>
    </source>
</evidence>
<dbReference type="Pfam" id="PF05988">
    <property type="entry name" value="DUF899"/>
    <property type="match status" value="1"/>
</dbReference>
<dbReference type="RefSeq" id="WP_209635161.1">
    <property type="nucleotide sequence ID" value="NZ_JAGINW010000001.1"/>
</dbReference>
<dbReference type="EMBL" id="JAGINW010000001">
    <property type="protein sequence ID" value="MBP2320732.1"/>
    <property type="molecule type" value="Genomic_DNA"/>
</dbReference>
<proteinExistence type="predicted"/>
<sequence>MNRPAVVSASEWQAARDELLVHEKELTRATDALAAARRRLPMVQLSTGYSFAAPSGSPAGLLDLFDGKQQLVVYHFMLSPGSSHICGGCSSFTDNLATDQTHLNARDTRLILMSPAPQSEISVVRNRFGWTHPWYSGYGNSFYSDLDLGDGFGLSVLLRDGSDVFRTYYTSARGVDRLRTDFNLLDLTPYGRKEVWEDSPDGWPQEPTWNRVRLRDEY</sequence>
<keyword evidence="2" id="KW-1185">Reference proteome</keyword>
<dbReference type="Proteomes" id="UP001519332">
    <property type="component" value="Unassembled WGS sequence"/>
</dbReference>
<organism evidence="1 2">
    <name type="scientific">Kibdelosporangium banguiense</name>
    <dbReference type="NCBI Taxonomy" id="1365924"/>
    <lineage>
        <taxon>Bacteria</taxon>
        <taxon>Bacillati</taxon>
        <taxon>Actinomycetota</taxon>
        <taxon>Actinomycetes</taxon>
        <taxon>Pseudonocardiales</taxon>
        <taxon>Pseudonocardiaceae</taxon>
        <taxon>Kibdelosporangium</taxon>
    </lineage>
</organism>
<name>A0ABS4T8I2_9PSEU</name>
<evidence type="ECO:0000313" key="2">
    <source>
        <dbReference type="Proteomes" id="UP001519332"/>
    </source>
</evidence>
<accession>A0ABS4T8I2</accession>